<organism evidence="6 7">
    <name type="scientific">Bryocella elongata</name>
    <dbReference type="NCBI Taxonomy" id="863522"/>
    <lineage>
        <taxon>Bacteria</taxon>
        <taxon>Pseudomonadati</taxon>
        <taxon>Acidobacteriota</taxon>
        <taxon>Terriglobia</taxon>
        <taxon>Terriglobales</taxon>
        <taxon>Acidobacteriaceae</taxon>
        <taxon>Bryocella</taxon>
    </lineage>
</organism>
<dbReference type="GO" id="GO:0009044">
    <property type="term" value="F:xylan 1,4-beta-xylosidase activity"/>
    <property type="evidence" value="ECO:0007669"/>
    <property type="project" value="InterPro"/>
</dbReference>
<dbReference type="InterPro" id="IPR026891">
    <property type="entry name" value="Fn3-like"/>
</dbReference>
<evidence type="ECO:0000259" key="5">
    <source>
        <dbReference type="PROSITE" id="PS51820"/>
    </source>
</evidence>
<proteinExistence type="inferred from homology"/>
<feature type="domain" description="PA14" evidence="5">
    <location>
        <begin position="457"/>
        <end position="603"/>
    </location>
</feature>
<dbReference type="InterPro" id="IPR036962">
    <property type="entry name" value="Glyco_hydro_3_N_sf"/>
</dbReference>
<dbReference type="SUPFAM" id="SSF56988">
    <property type="entry name" value="Anthrax protective antigen"/>
    <property type="match status" value="1"/>
</dbReference>
<dbReference type="SUPFAM" id="SSF51445">
    <property type="entry name" value="(Trans)glycosidases"/>
    <property type="match status" value="1"/>
</dbReference>
<dbReference type="EMBL" id="FNVA01000001">
    <property type="protein sequence ID" value="SEF77062.1"/>
    <property type="molecule type" value="Genomic_DNA"/>
</dbReference>
<dbReference type="PRINTS" id="PR00133">
    <property type="entry name" value="GLHYDRLASE3"/>
</dbReference>
<sequence>MKQLLGIAACCALLGVGTPGPAQSVTALSQCAGTMTPAAVDAAIDHLIGEMTPGERISQMGDRAPGIDRLHIPAYNWWNEGLHGIARNGHATVFPQAIGLAASWDPGLLRAVGETVSTEARARFNPHIGQATPRYGGLTLWSPNINIFRDPRWGRGQETYGEDPFLTASLGVAFVHGVQGDDPYYLRADATPKHFAVHSGPEEGRDSFNSKVTAHDLEETYLPAFHALLTEGGAAAMMCSYNAINGVPSCANTSLLRSRVRGDWGFKGYIVSDCDAVGNLSSYQHYSTNKAQAAAAALHAGVDLDCGNSYNALAEATAQGLVTQSEVDASLHRLLAARLRLGMLQPAECTAYNRIPETAVATPEHRALALRAEEESIVLLHNQGVLPLRPHTRLAVVGPNADSLQVLEANYHGTAVDPVTPLAGLRRLFPDLRYAQGSVLAEGVTIPVPETALRHGAAMRGLHVAWYSNGTLAGAAVAEADVRTVDLDINRASPAAALHGGPYSARWTGYFVPPAPGDYTLHVAIERCWDCKPDEHDGFRLMVGNQSLSSSGPHEPDRIVLHAADTTPLPLMLEFEHVGLDEGLSLEWDPPAAVLLEEAAAIVRDADAIVAFVGLSPNLEGEALSISVPGFRGGDRTSLALPRPQIALLREMQHSGKPVIVVLLSGSAVALPPDGFGAVLEVWYPGEEGGNAIANVLSGKVSPSGRLPITFYRTADQLPPFVDYSMKGRTYRYFTGDALYPFGAGLSYTTFRFGHPRLGSHRLSPGRDLRVTFTASNNGARAASVVAQVYLSPVGESHEPLRTLLAFRRVLLKSGETRTIALTIPASRMKTIGANGEALIRAGTYRLFVGDGQPGADSKGASVLLQITG</sequence>
<dbReference type="PANTHER" id="PTHR42721">
    <property type="entry name" value="SUGAR HYDROLASE-RELATED"/>
    <property type="match status" value="1"/>
</dbReference>
<dbReference type="AlphaFoldDB" id="A0A1H5UPQ8"/>
<reference evidence="6 7" key="1">
    <citation type="submission" date="2016-10" db="EMBL/GenBank/DDBJ databases">
        <authorList>
            <person name="de Groot N.N."/>
        </authorList>
    </citation>
    <scope>NUCLEOTIDE SEQUENCE [LARGE SCALE GENOMIC DNA]</scope>
    <source>
        <strain evidence="6 7">DSM 22489</strain>
    </source>
</reference>
<dbReference type="InterPro" id="IPR001764">
    <property type="entry name" value="Glyco_hydro_3_N"/>
</dbReference>
<dbReference type="InterPro" id="IPR036881">
    <property type="entry name" value="Glyco_hydro_3_C_sf"/>
</dbReference>
<dbReference type="InterPro" id="IPR011658">
    <property type="entry name" value="PA14_dom"/>
</dbReference>
<dbReference type="InterPro" id="IPR013783">
    <property type="entry name" value="Ig-like_fold"/>
</dbReference>
<dbReference type="PROSITE" id="PS51820">
    <property type="entry name" value="PA14"/>
    <property type="match status" value="1"/>
</dbReference>
<dbReference type="Pfam" id="PF01915">
    <property type="entry name" value="Glyco_hydro_3_C"/>
    <property type="match status" value="1"/>
</dbReference>
<evidence type="ECO:0000256" key="2">
    <source>
        <dbReference type="ARBA" id="ARBA00022729"/>
    </source>
</evidence>
<feature type="signal peptide" evidence="4">
    <location>
        <begin position="1"/>
        <end position="22"/>
    </location>
</feature>
<dbReference type="Gene3D" id="2.60.40.10">
    <property type="entry name" value="Immunoglobulins"/>
    <property type="match status" value="1"/>
</dbReference>
<dbReference type="Proteomes" id="UP000236728">
    <property type="component" value="Unassembled WGS sequence"/>
</dbReference>
<dbReference type="Gene3D" id="3.20.20.300">
    <property type="entry name" value="Glycoside hydrolase, family 3, N-terminal domain"/>
    <property type="match status" value="1"/>
</dbReference>
<dbReference type="RefSeq" id="WP_200821476.1">
    <property type="nucleotide sequence ID" value="NZ_FNVA01000001.1"/>
</dbReference>
<evidence type="ECO:0000256" key="4">
    <source>
        <dbReference type="SAM" id="SignalP"/>
    </source>
</evidence>
<keyword evidence="3" id="KW-0378">Hydrolase</keyword>
<dbReference type="GO" id="GO:0031222">
    <property type="term" value="P:arabinan catabolic process"/>
    <property type="evidence" value="ECO:0007669"/>
    <property type="project" value="TreeGrafter"/>
</dbReference>
<dbReference type="SUPFAM" id="SSF52279">
    <property type="entry name" value="Beta-D-glucan exohydrolase, C-terminal domain"/>
    <property type="match status" value="1"/>
</dbReference>
<accession>A0A1H5UPQ8</accession>
<dbReference type="PANTHER" id="PTHR42721:SF3">
    <property type="entry name" value="BETA-D-XYLOSIDASE 5-RELATED"/>
    <property type="match status" value="1"/>
</dbReference>
<dbReference type="Pfam" id="PF14310">
    <property type="entry name" value="Fn3-like"/>
    <property type="match status" value="1"/>
</dbReference>
<dbReference type="SMART" id="SM00758">
    <property type="entry name" value="PA14"/>
    <property type="match status" value="1"/>
</dbReference>
<evidence type="ECO:0000256" key="3">
    <source>
        <dbReference type="ARBA" id="ARBA00022801"/>
    </source>
</evidence>
<dbReference type="Pfam" id="PF00933">
    <property type="entry name" value="Glyco_hydro_3"/>
    <property type="match status" value="1"/>
</dbReference>
<dbReference type="InterPro" id="IPR037524">
    <property type="entry name" value="PA14/GLEYA"/>
</dbReference>
<dbReference type="SMART" id="SM01217">
    <property type="entry name" value="Fn3_like"/>
    <property type="match status" value="1"/>
</dbReference>
<dbReference type="InterPro" id="IPR044993">
    <property type="entry name" value="BXL"/>
</dbReference>
<dbReference type="InterPro" id="IPR017853">
    <property type="entry name" value="GH"/>
</dbReference>
<name>A0A1H5UPQ8_9BACT</name>
<evidence type="ECO:0000256" key="1">
    <source>
        <dbReference type="ARBA" id="ARBA00005336"/>
    </source>
</evidence>
<comment type="similarity">
    <text evidence="1">Belongs to the glycosyl hydrolase 3 family.</text>
</comment>
<evidence type="ECO:0000313" key="6">
    <source>
        <dbReference type="EMBL" id="SEF77062.1"/>
    </source>
</evidence>
<gene>
    <name evidence="6" type="ORF">SAMN05421819_1128</name>
</gene>
<dbReference type="Gene3D" id="3.40.50.1700">
    <property type="entry name" value="Glycoside hydrolase family 3 C-terminal domain"/>
    <property type="match status" value="2"/>
</dbReference>
<evidence type="ECO:0000313" key="7">
    <source>
        <dbReference type="Proteomes" id="UP000236728"/>
    </source>
</evidence>
<dbReference type="InterPro" id="IPR002772">
    <property type="entry name" value="Glyco_hydro_3_C"/>
</dbReference>
<keyword evidence="7" id="KW-1185">Reference proteome</keyword>
<dbReference type="GO" id="GO:0045493">
    <property type="term" value="P:xylan catabolic process"/>
    <property type="evidence" value="ECO:0007669"/>
    <property type="project" value="InterPro"/>
</dbReference>
<dbReference type="GO" id="GO:0046556">
    <property type="term" value="F:alpha-L-arabinofuranosidase activity"/>
    <property type="evidence" value="ECO:0007669"/>
    <property type="project" value="TreeGrafter"/>
</dbReference>
<feature type="chain" id="PRO_5009286383" evidence="4">
    <location>
        <begin position="23"/>
        <end position="869"/>
    </location>
</feature>
<protein>
    <submittedName>
        <fullName evidence="6">Beta-glucosidase</fullName>
    </submittedName>
</protein>
<keyword evidence="2 4" id="KW-0732">Signal</keyword>